<organism evidence="1 2">
    <name type="scientific">Symbiobacterium thermophilum</name>
    <dbReference type="NCBI Taxonomy" id="2734"/>
    <lineage>
        <taxon>Bacteria</taxon>
        <taxon>Bacillati</taxon>
        <taxon>Bacillota</taxon>
        <taxon>Clostridia</taxon>
        <taxon>Eubacteriales</taxon>
        <taxon>Symbiobacteriaceae</taxon>
        <taxon>Symbiobacterium</taxon>
    </lineage>
</organism>
<name>A0A953IGN8_SYMTR</name>
<protein>
    <submittedName>
        <fullName evidence="1">Uncharacterized protein</fullName>
    </submittedName>
</protein>
<feature type="non-terminal residue" evidence="1">
    <location>
        <position position="111"/>
    </location>
</feature>
<sequence>MRQVSQAFLEAMVAPERQVTARVTIDYTDPEIDQSIEVSASDQGAISYPEQTADAVQHPAYKWASLDGSWVLDGTYHLIPDTPEDAARYQVGWWGATLAGAGGAFSPPYPT</sequence>
<gene>
    <name evidence="1" type="ORF">CWE10_19075</name>
</gene>
<dbReference type="EMBL" id="PIUK01000397">
    <property type="protein sequence ID" value="MBY6278230.1"/>
    <property type="molecule type" value="Genomic_DNA"/>
</dbReference>
<accession>A0A953IGN8</accession>
<evidence type="ECO:0000313" key="2">
    <source>
        <dbReference type="Proteomes" id="UP000732377"/>
    </source>
</evidence>
<evidence type="ECO:0000313" key="1">
    <source>
        <dbReference type="EMBL" id="MBY6278230.1"/>
    </source>
</evidence>
<dbReference type="Proteomes" id="UP000732377">
    <property type="component" value="Unassembled WGS sequence"/>
</dbReference>
<proteinExistence type="predicted"/>
<reference evidence="1" key="1">
    <citation type="submission" date="2017-11" db="EMBL/GenBank/DDBJ databases">
        <title>Three new genomes from thermophilic consortium.</title>
        <authorList>
            <person name="Quaggio R."/>
            <person name="Amgarten D."/>
            <person name="Setubal J.C."/>
        </authorList>
    </citation>
    <scope>NUCLEOTIDE SEQUENCE</scope>
    <source>
        <strain evidence="1">ZCTH01-B2</strain>
    </source>
</reference>
<dbReference type="AlphaFoldDB" id="A0A953IGN8"/>
<dbReference type="RefSeq" id="WP_273381663.1">
    <property type="nucleotide sequence ID" value="NZ_PIUK01000397.1"/>
</dbReference>
<comment type="caution">
    <text evidence="1">The sequence shown here is derived from an EMBL/GenBank/DDBJ whole genome shotgun (WGS) entry which is preliminary data.</text>
</comment>